<sequence>MISDRKEQLRPLINWHDDITIVPFSGVQLLDFGFSIDDLTARPWKFIERPTGEGDDKALIPLSGNEEKDAPIEDAATAEDDPYSIRATAAMEPFLAKWVPVPVLRIKSERGAAGEERYDNGPSSWARLRVVELPAPDPDTGHTHRVQLALDTALTAQHQGSTYIAPERADAENPREFRFVSEPEHMDWFLRKLETGEDGEIRDPQLWVSEWLKELFLSFKRAERPGRQISEENLPHLFEHWARYLAYLQFVDQVVKIPKIRFVNTVSERDAVTPVDVDLVLDVGNSRTCGILIERFPGESRVDLVRSFPLEIRDLSRPELYYSGLIESRVEFAELKFGDDRFASRSGRRNAFMWPGFMRVGPEALRLIQREEGTETTSGLSSPKRYIWDDEVRQQDWRFHAHADPNNLPKSVRAAMRQLNEAGDVLSRVEYEEKNRLRPRGKTSKNRAIRPRFSRSALFGFMLAEIISHALVQVNDPGSRAKRAQSELPRRLNRIILTLPTATSVQEQAIIRSRAEGALDLVWAMLGAGENTTSISQKPELVVEWDEASCTQLVYLYSEITQKFEGNIDAFLRLKGTERTQPGASAPAPSLRLACIDIGGGTTDLMITTYWGEANRVLHPEQTFREGFRVAGDDLIQRVISGIILPRIQASIEAAGGRYVGEKMRELFAGDIGGQDQQVIQKRRQFALRALMPLAVAILSHSETAAEFDRFELSVADTLGLPRTDTGDEAADDEPVGGERPETTRPQPEPLVSGEILGYIEQAARDVGASDWSFADTSFTISREDVDAIAREVFQKVLGNMVEVIDHLGVDVVLLTGRPSRLPAVRSIVEEMLVVPPNRLISMHKYKTGRWYPFRDPITQRIGDPKSTVAVGGMLIALSENRIPNFKVTTAAFQMKSTARFVGEMDNNGQILDERLMFSELDLDSRGGAQEAVVNMFSPVHIGSRQLPIERWTTTPLYRLDYANPSAQRRPSPIRVTFEKADYDDSDETSAEETLRREANREAFAITLVEDGAGDGMKPTDVVLKLHTLGFEDEYWIDTGVFQY</sequence>
<organism evidence="2 3">
    <name type="scientific">Lutimaribacter pacificus</name>
    <dbReference type="NCBI Taxonomy" id="391948"/>
    <lineage>
        <taxon>Bacteria</taxon>
        <taxon>Pseudomonadati</taxon>
        <taxon>Pseudomonadota</taxon>
        <taxon>Alphaproteobacteria</taxon>
        <taxon>Rhodobacterales</taxon>
        <taxon>Roseobacteraceae</taxon>
        <taxon>Lutimaribacter</taxon>
    </lineage>
</organism>
<dbReference type="AlphaFoldDB" id="A0A1H0IVV1"/>
<evidence type="ECO:0008006" key="4">
    <source>
        <dbReference type="Google" id="ProtNLM"/>
    </source>
</evidence>
<dbReference type="EMBL" id="FQZZ01000003">
    <property type="protein sequence ID" value="SHK17054.1"/>
    <property type="molecule type" value="Genomic_DNA"/>
</dbReference>
<dbReference type="OrthoDB" id="5437169at2"/>
<evidence type="ECO:0000256" key="1">
    <source>
        <dbReference type="SAM" id="MobiDB-lite"/>
    </source>
</evidence>
<reference evidence="2 3" key="1">
    <citation type="submission" date="2016-11" db="EMBL/GenBank/DDBJ databases">
        <authorList>
            <person name="Varghese N."/>
            <person name="Submissions S."/>
        </authorList>
    </citation>
    <scope>NUCLEOTIDE SEQUENCE [LARGE SCALE GENOMIC DNA]</scope>
    <source>
        <strain evidence="2 3">DSM 29620</strain>
    </source>
</reference>
<dbReference type="Pfam" id="PF07520">
    <property type="entry name" value="SrfB"/>
    <property type="match status" value="1"/>
</dbReference>
<evidence type="ECO:0000313" key="2">
    <source>
        <dbReference type="EMBL" id="SHK17054.1"/>
    </source>
</evidence>
<protein>
    <recommendedName>
        <fullName evidence="4">Virulence factor SrfB</fullName>
    </recommendedName>
</protein>
<dbReference type="InterPro" id="IPR009216">
    <property type="entry name" value="Virulence_factor_SrfB"/>
</dbReference>
<dbReference type="RefSeq" id="WP_149788645.1">
    <property type="nucleotide sequence ID" value="NZ_FNIO01000005.1"/>
</dbReference>
<dbReference type="Proteomes" id="UP000324252">
    <property type="component" value="Unassembled WGS sequence"/>
</dbReference>
<dbReference type="InterPro" id="IPR043129">
    <property type="entry name" value="ATPase_NBD"/>
</dbReference>
<feature type="compositionally biased region" description="Acidic residues" evidence="1">
    <location>
        <begin position="727"/>
        <end position="736"/>
    </location>
</feature>
<dbReference type="SUPFAM" id="SSF53067">
    <property type="entry name" value="Actin-like ATPase domain"/>
    <property type="match status" value="1"/>
</dbReference>
<proteinExistence type="predicted"/>
<accession>A0A1H0IVV1</accession>
<feature type="region of interest" description="Disordered" evidence="1">
    <location>
        <begin position="720"/>
        <end position="750"/>
    </location>
</feature>
<keyword evidence="3" id="KW-1185">Reference proteome</keyword>
<name>A0A1H0IVV1_9RHOB</name>
<dbReference type="PIRSF" id="PIRSF034585">
    <property type="entry name" value="SrfB"/>
    <property type="match status" value="1"/>
</dbReference>
<evidence type="ECO:0000313" key="3">
    <source>
        <dbReference type="Proteomes" id="UP000324252"/>
    </source>
</evidence>
<gene>
    <name evidence="2" type="ORF">SAMN05444142_103509</name>
</gene>